<feature type="compositionally biased region" description="Acidic residues" evidence="1">
    <location>
        <begin position="98"/>
        <end position="120"/>
    </location>
</feature>
<evidence type="ECO:0000256" key="1">
    <source>
        <dbReference type="SAM" id="MobiDB-lite"/>
    </source>
</evidence>
<proteinExistence type="predicted"/>
<dbReference type="AlphaFoldDB" id="A0A840WLH2"/>
<organism evidence="2 3">
    <name type="scientific">Nocardiopsis metallicus</name>
    <dbReference type="NCBI Taxonomy" id="179819"/>
    <lineage>
        <taxon>Bacteria</taxon>
        <taxon>Bacillati</taxon>
        <taxon>Actinomycetota</taxon>
        <taxon>Actinomycetes</taxon>
        <taxon>Streptosporangiales</taxon>
        <taxon>Nocardiopsidaceae</taxon>
        <taxon>Nocardiopsis</taxon>
    </lineage>
</organism>
<evidence type="ECO:0000313" key="3">
    <source>
        <dbReference type="Proteomes" id="UP000579647"/>
    </source>
</evidence>
<evidence type="ECO:0000313" key="2">
    <source>
        <dbReference type="EMBL" id="MBB5492675.1"/>
    </source>
</evidence>
<accession>A0A840WLH2</accession>
<evidence type="ECO:0008006" key="4">
    <source>
        <dbReference type="Google" id="ProtNLM"/>
    </source>
</evidence>
<feature type="compositionally biased region" description="Acidic residues" evidence="1">
    <location>
        <begin position="344"/>
        <end position="359"/>
    </location>
</feature>
<feature type="region of interest" description="Disordered" evidence="1">
    <location>
        <begin position="88"/>
        <end position="136"/>
    </location>
</feature>
<dbReference type="Proteomes" id="UP000579647">
    <property type="component" value="Unassembled WGS sequence"/>
</dbReference>
<keyword evidence="3" id="KW-1185">Reference proteome</keyword>
<gene>
    <name evidence="2" type="ORF">HNR07_003812</name>
</gene>
<dbReference type="EMBL" id="JACHDO010000001">
    <property type="protein sequence ID" value="MBB5492675.1"/>
    <property type="molecule type" value="Genomic_DNA"/>
</dbReference>
<dbReference type="InterPro" id="IPR043777">
    <property type="entry name" value="DUF5719"/>
</dbReference>
<protein>
    <recommendedName>
        <fullName evidence="4">Secreted protein</fullName>
    </recommendedName>
</protein>
<reference evidence="2 3" key="1">
    <citation type="submission" date="2020-08" db="EMBL/GenBank/DDBJ databases">
        <title>Sequencing the genomes of 1000 actinobacteria strains.</title>
        <authorList>
            <person name="Klenk H.-P."/>
        </authorList>
    </citation>
    <scope>NUCLEOTIDE SEQUENCE [LARGE SCALE GENOMIC DNA]</scope>
    <source>
        <strain evidence="2 3">DSM 44598</strain>
    </source>
</reference>
<feature type="region of interest" description="Disordered" evidence="1">
    <location>
        <begin position="341"/>
        <end position="368"/>
    </location>
</feature>
<comment type="caution">
    <text evidence="2">The sequence shown here is derived from an EMBL/GenBank/DDBJ whole genome shotgun (WGS) entry which is preliminary data.</text>
</comment>
<dbReference type="Pfam" id="PF18986">
    <property type="entry name" value="DUF5719"/>
    <property type="match status" value="2"/>
</dbReference>
<name>A0A840WLH2_9ACTN</name>
<dbReference type="RefSeq" id="WP_184366079.1">
    <property type="nucleotide sequence ID" value="NZ_BAAAKM010000033.1"/>
</dbReference>
<sequence>MRLIVENRFALFGLVALALLALFGVAFVIRPINPELGVSERGTIRPELAARVCPAPHESSDDGAESSVAAFAPRVSRDDEGVLWAVPLAEAVEPPRQEDEDADAEDEDEGEGDEATDADEASPSPSPSPDGDADERGELLGEEQTEPGRVWRTDTGEAGLPTALHAEGSLASGLDAAQTTVSDDGITEVRCAEPSIGTWFALPGANDPDGVDLDTLTVHLSNPEAFRATVSVDVYTREGPSYSPDSRGIHLGPEESTELDVTELIQNTSSIAVHVRTSTGRAAAALLAEHSAGPADWVPPTRAPDEAHVIPGVPGGDGTRRLIVAAPGDEPVQVRVHAITAVPEEAEDDESEAEDDDADGTAGTAEDPLVLNVPPAASAWLTLESVLGGLPGTVVVEADAPVVAGLIAEEVEVDGDDVNVVETAYTAAVDPLTGPLDTTAVIPDMPEGVDVELVLGALDGDAKVVATPIAADGSTGDAVRAEVAAGTTHVFGTDTDGWAAPSGVDPEDGYAVRLELLEGSGPVYVARVLRSGDGISVLPVRPAPVRVELPVVRDSMTGVVP</sequence>